<protein>
    <recommendedName>
        <fullName evidence="3">KGK domain-containing protein</fullName>
    </recommendedName>
</protein>
<dbReference type="Pfam" id="PF08872">
    <property type="entry name" value="KGK"/>
    <property type="match status" value="1"/>
</dbReference>
<dbReference type="EMBL" id="JAKKUT010000002">
    <property type="protein sequence ID" value="MDG2991185.1"/>
    <property type="molecule type" value="Genomic_DNA"/>
</dbReference>
<evidence type="ECO:0000313" key="1">
    <source>
        <dbReference type="EMBL" id="MDG2991185.1"/>
    </source>
</evidence>
<sequence>MPQPKYYALSSDDVVRLDNADENVKRLRSIITNDMRIISDVAFLSQQALHSIGYNGNCPQELIDTLISGIPGQVMFQNEAGWKKGTIKLEFNFYPDAEDADPESFRSPLDDF</sequence>
<reference evidence="1" key="2">
    <citation type="submission" date="2022-01" db="EMBL/GenBank/DDBJ databases">
        <authorList>
            <person name="Zivanovic Y."/>
            <person name="Moreira D."/>
            <person name="Lopez-Garcia P."/>
        </authorList>
    </citation>
    <scope>NUCLEOTIDE SEQUENCE</scope>
    <source>
        <strain evidence="1">G9</strain>
    </source>
</reference>
<name>A0ABT6F023_9SYNE</name>
<reference evidence="1" key="1">
    <citation type="journal article" date="2022" name="Genome Biol. Evol.">
        <title>A New Gene Family Diagnostic for Intracellular Biomineralization of Amorphous Ca Carbonates by Cyanobacteria.</title>
        <authorList>
            <person name="Benzerara K."/>
            <person name="Duprat E."/>
            <person name="Bitard-Feildel T."/>
            <person name="Caumes G."/>
            <person name="Cassier-Chauvat C."/>
            <person name="Chauvat F."/>
            <person name="Dezi M."/>
            <person name="Diop S.I."/>
            <person name="Gaschignard G."/>
            <person name="Gorgen S."/>
            <person name="Gugger M."/>
            <person name="Lopez-Garcia P."/>
            <person name="Millet M."/>
            <person name="Skouri-Panet F."/>
            <person name="Moreira D."/>
            <person name="Callebaut I."/>
        </authorList>
    </citation>
    <scope>NUCLEOTIDE SEQUENCE</scope>
    <source>
        <strain evidence="1">G9</strain>
    </source>
</reference>
<proteinExistence type="predicted"/>
<comment type="caution">
    <text evidence="1">The sequence shown here is derived from an EMBL/GenBank/DDBJ whole genome shotgun (WGS) entry which is preliminary data.</text>
</comment>
<evidence type="ECO:0000313" key="2">
    <source>
        <dbReference type="Proteomes" id="UP001154265"/>
    </source>
</evidence>
<gene>
    <name evidence="1" type="ORF">L3556_09625</name>
</gene>
<dbReference type="InterPro" id="IPR014971">
    <property type="entry name" value="KGK"/>
</dbReference>
<dbReference type="RefSeq" id="WP_277867065.1">
    <property type="nucleotide sequence ID" value="NZ_JAKKUT010000002.1"/>
</dbReference>
<organism evidence="1 2">
    <name type="scientific">Candidatus Synechococcus calcipolaris G9</name>
    <dbReference type="NCBI Taxonomy" id="1497997"/>
    <lineage>
        <taxon>Bacteria</taxon>
        <taxon>Bacillati</taxon>
        <taxon>Cyanobacteriota</taxon>
        <taxon>Cyanophyceae</taxon>
        <taxon>Synechococcales</taxon>
        <taxon>Synechococcaceae</taxon>
        <taxon>Synechococcus</taxon>
    </lineage>
</organism>
<keyword evidence="2" id="KW-1185">Reference proteome</keyword>
<dbReference type="Proteomes" id="UP001154265">
    <property type="component" value="Unassembled WGS sequence"/>
</dbReference>
<evidence type="ECO:0008006" key="3">
    <source>
        <dbReference type="Google" id="ProtNLM"/>
    </source>
</evidence>
<accession>A0ABT6F023</accession>